<dbReference type="AlphaFoldDB" id="A0A366JU49"/>
<dbReference type="Pfam" id="PF17326">
    <property type="entry name" value="DUF5365"/>
    <property type="match status" value="1"/>
</dbReference>
<sequence length="182" mass="21145">MPVASISSGGIIVNKSLLHGYNYHPKGLSEYDILMYILRTDYKDYKGGLSVKVVFASTPDQEQKIQELIRKFYSNVFPLYFTDDDIREFEQQKILHTSTRHFEYFGTLKEAYQVIAGLQTLMAILESRQMNDKYEMIFAKNVQILQEFGLSFPFAYSHFCGERMPRNNLFSVYAKAANEMLV</sequence>
<protein>
    <submittedName>
        <fullName evidence="1">Uncharacterized protein</fullName>
    </submittedName>
</protein>
<organism evidence="1 2">
    <name type="scientific">Cytobacillus firmus</name>
    <name type="common">Bacillus firmus</name>
    <dbReference type="NCBI Taxonomy" id="1399"/>
    <lineage>
        <taxon>Bacteria</taxon>
        <taxon>Bacillati</taxon>
        <taxon>Bacillota</taxon>
        <taxon>Bacilli</taxon>
        <taxon>Bacillales</taxon>
        <taxon>Bacillaceae</taxon>
        <taxon>Cytobacillus</taxon>
    </lineage>
</organism>
<reference evidence="1 2" key="1">
    <citation type="submission" date="2018-06" db="EMBL/GenBank/DDBJ databases">
        <title>Freshwater and sediment microbial communities from various areas in North America, analyzing microbe dynamics in response to fracking.</title>
        <authorList>
            <person name="Lamendella R."/>
        </authorList>
    </citation>
    <scope>NUCLEOTIDE SEQUENCE [LARGE SCALE GENOMIC DNA]</scope>
    <source>
        <strain evidence="1 2">14_TX</strain>
    </source>
</reference>
<proteinExistence type="predicted"/>
<gene>
    <name evidence="1" type="ORF">DFO70_107348</name>
</gene>
<dbReference type="InterPro" id="IPR020355">
    <property type="entry name" value="Uncharacterised_YhcU"/>
</dbReference>
<name>A0A366JU49_CYTFI</name>
<comment type="caution">
    <text evidence="1">The sequence shown here is derived from an EMBL/GenBank/DDBJ whole genome shotgun (WGS) entry which is preliminary data.</text>
</comment>
<evidence type="ECO:0000313" key="1">
    <source>
        <dbReference type="EMBL" id="RBP92412.1"/>
    </source>
</evidence>
<dbReference type="Proteomes" id="UP000252731">
    <property type="component" value="Unassembled WGS sequence"/>
</dbReference>
<keyword evidence="2" id="KW-1185">Reference proteome</keyword>
<dbReference type="EMBL" id="QNSF01000007">
    <property type="protein sequence ID" value="RBP92412.1"/>
    <property type="molecule type" value="Genomic_DNA"/>
</dbReference>
<accession>A0A366JU49</accession>
<evidence type="ECO:0000313" key="2">
    <source>
        <dbReference type="Proteomes" id="UP000252731"/>
    </source>
</evidence>